<keyword evidence="1" id="KW-0012">Acyltransferase</keyword>
<dbReference type="GO" id="GO:0016746">
    <property type="term" value="F:acyltransferase activity"/>
    <property type="evidence" value="ECO:0007669"/>
    <property type="project" value="UniProtKB-KW"/>
</dbReference>
<protein>
    <submittedName>
        <fullName evidence="1">GNAT family N-acetyltransferase</fullName>
        <ecNumber evidence="1">2.3.1.-</ecNumber>
    </submittedName>
</protein>
<evidence type="ECO:0000313" key="1">
    <source>
        <dbReference type="EMBL" id="MFC1410010.1"/>
    </source>
</evidence>
<dbReference type="InterPro" id="IPR000182">
    <property type="entry name" value="GNAT_dom"/>
</dbReference>
<evidence type="ECO:0000313" key="2">
    <source>
        <dbReference type="Proteomes" id="UP001592582"/>
    </source>
</evidence>
<dbReference type="CDD" id="cd04301">
    <property type="entry name" value="NAT_SF"/>
    <property type="match status" value="1"/>
</dbReference>
<name>A0ABV6V8G4_9ACTN</name>
<dbReference type="EC" id="2.3.1.-" evidence="1"/>
<accession>A0ABV6V8G4</accession>
<dbReference type="PROSITE" id="PS51186">
    <property type="entry name" value="GNAT"/>
    <property type="match status" value="1"/>
</dbReference>
<proteinExistence type="predicted"/>
<gene>
    <name evidence="1" type="ORF">ACEZDG_12070</name>
</gene>
<dbReference type="EMBL" id="JBHEZX010000004">
    <property type="protein sequence ID" value="MFC1410010.1"/>
    <property type="molecule type" value="Genomic_DNA"/>
</dbReference>
<keyword evidence="2" id="KW-1185">Reference proteome</keyword>
<dbReference type="InterPro" id="IPR016181">
    <property type="entry name" value="Acyl_CoA_acyltransferase"/>
</dbReference>
<sequence>MAEVEVVDTRAPDLQTLRAVRRLLIGAFGDTFSEHDWAHTLGGLHVLVREDGELVGHGAVVERQLRTKGVTVCTGYVEAVAVRADRRGRGYGRLLMDALERELNSGEYGMAALSSSARAVGFYLARGWQQWLGPTAVATPDGLLRTADEDGSVYVLEVDLGFDVWAELICDWREGDVW</sequence>
<dbReference type="Proteomes" id="UP001592582">
    <property type="component" value="Unassembled WGS sequence"/>
</dbReference>
<organism evidence="1 2">
    <name type="scientific">Streptacidiphilus alkalitolerans</name>
    <dbReference type="NCBI Taxonomy" id="3342712"/>
    <lineage>
        <taxon>Bacteria</taxon>
        <taxon>Bacillati</taxon>
        <taxon>Actinomycetota</taxon>
        <taxon>Actinomycetes</taxon>
        <taxon>Kitasatosporales</taxon>
        <taxon>Streptomycetaceae</taxon>
        <taxon>Streptacidiphilus</taxon>
    </lineage>
</organism>
<dbReference type="Pfam" id="PF13527">
    <property type="entry name" value="Acetyltransf_9"/>
    <property type="match status" value="1"/>
</dbReference>
<comment type="caution">
    <text evidence="1">The sequence shown here is derived from an EMBL/GenBank/DDBJ whole genome shotgun (WGS) entry which is preliminary data.</text>
</comment>
<dbReference type="Gene3D" id="3.40.630.30">
    <property type="match status" value="1"/>
</dbReference>
<keyword evidence="1" id="KW-0808">Transferase</keyword>
<dbReference type="SUPFAM" id="SSF55729">
    <property type="entry name" value="Acyl-CoA N-acyltransferases (Nat)"/>
    <property type="match status" value="1"/>
</dbReference>
<reference evidence="1 2" key="1">
    <citation type="submission" date="2024-09" db="EMBL/GenBank/DDBJ databases">
        <authorList>
            <person name="Lee S.D."/>
        </authorList>
    </citation>
    <scope>NUCLEOTIDE SEQUENCE [LARGE SCALE GENOMIC DNA]</scope>
    <source>
        <strain evidence="1 2">N1-1</strain>
    </source>
</reference>